<keyword evidence="1" id="KW-0808">Transferase</keyword>
<dbReference type="Proteomes" id="UP001227543">
    <property type="component" value="Unassembled WGS sequence"/>
</dbReference>
<organism evidence="2 3">
    <name type="scientific">Colletotrichum tamarilloi</name>
    <dbReference type="NCBI Taxonomy" id="1209934"/>
    <lineage>
        <taxon>Eukaryota</taxon>
        <taxon>Fungi</taxon>
        <taxon>Dikarya</taxon>
        <taxon>Ascomycota</taxon>
        <taxon>Pezizomycotina</taxon>
        <taxon>Sordariomycetes</taxon>
        <taxon>Hypocreomycetidae</taxon>
        <taxon>Glomerellales</taxon>
        <taxon>Glomerellaceae</taxon>
        <taxon>Colletotrichum</taxon>
        <taxon>Colletotrichum acutatum species complex</taxon>
    </lineage>
</organism>
<comment type="caution">
    <text evidence="2">The sequence shown here is derived from an EMBL/GenBank/DDBJ whole genome shotgun (WGS) entry which is preliminary data.</text>
</comment>
<dbReference type="SUPFAM" id="SSF53756">
    <property type="entry name" value="UDP-Glycosyltransferase/glycogen phosphorylase"/>
    <property type="match status" value="1"/>
</dbReference>
<protein>
    <recommendedName>
        <fullName evidence="4">MGT family Glycosyltransferase</fullName>
    </recommendedName>
</protein>
<name>A0ABQ9R5Z1_9PEZI</name>
<dbReference type="GeneID" id="85408938"/>
<dbReference type="EMBL" id="MLFU01000031">
    <property type="protein sequence ID" value="KAK1495225.1"/>
    <property type="molecule type" value="Genomic_DNA"/>
</dbReference>
<proteinExistence type="predicted"/>
<gene>
    <name evidence="2" type="ORF">CTAM01_08680</name>
</gene>
<evidence type="ECO:0000256" key="1">
    <source>
        <dbReference type="ARBA" id="ARBA00022679"/>
    </source>
</evidence>
<dbReference type="CDD" id="cd03784">
    <property type="entry name" value="GT1_Gtf-like"/>
    <property type="match status" value="1"/>
</dbReference>
<keyword evidence="3" id="KW-1185">Reference proteome</keyword>
<reference evidence="2 3" key="1">
    <citation type="submission" date="2016-10" db="EMBL/GenBank/DDBJ databases">
        <title>The genome sequence of Colletotrichum fioriniae PJ7.</title>
        <authorList>
            <person name="Baroncelli R."/>
        </authorList>
    </citation>
    <scope>NUCLEOTIDE SEQUENCE [LARGE SCALE GENOMIC DNA]</scope>
    <source>
        <strain evidence="2 3">Tom-12</strain>
    </source>
</reference>
<evidence type="ECO:0008006" key="4">
    <source>
        <dbReference type="Google" id="ProtNLM"/>
    </source>
</evidence>
<dbReference type="PANTHER" id="PTHR21015">
    <property type="entry name" value="UDP-N-ACETYLGLUCOSAMINE--N-ACETYLMURAMYL-(PENTAPEPTIDE) PYROPHOSPHORYL-UNDECAPRENOL N-ACETYLGLUCOSAMINE TRANSFERASE 1"/>
    <property type="match status" value="1"/>
</dbReference>
<sequence>MGFNTAGKTLQHAHSTPLHVDTEVVQHLTMTRCLTHTGVRYTTNFPFAMRPDAALNAMKPATIRSNGARTDGNFTEMSDRIELKFPAYCVFPRDKVSEIMTLSADSIAQAAEAAANNGVSDGNKKRPYLLFCAAPATGHTYPLLQVADEMIQRGFEGTFIAGEEFHPQVKRIGAQHVSIPPMLNPEEQAIREKIPVGIPRLMYDLSNVFIKAVTPHFHVLMETLEKIRVEHPDKQVVIVHETFYMGLAPMMYGTPLPKGYTTRPPVVDINIVPVVTTSIDTAPFGPGLPPDSTESGRGRNKLLNEMFFSPMGPFGAAAKEYNDVVKALGGTRELPPALFESWQTSYDVTLQMCSPSLEYPRSDLPDVIKYAGCLPPKPIDPNYKYPEWWGEITAGNKKVVGVAQGTIAINYTDLIIPTIQGLAHRDDIILVAILGVKGATLPEELTIPANTKVVDFLSYDALLKHADVWVLNAGYGGFLHGIVNGVPMVLGGDTEDKPEISMRGQWTGVAVNLKTGRPTSQQVAEGVEEVLANDKYKKRVMEIKKENEDMKALDFIEKHIWEYADSA</sequence>
<accession>A0ABQ9R5Z1</accession>
<evidence type="ECO:0000313" key="2">
    <source>
        <dbReference type="EMBL" id="KAK1495225.1"/>
    </source>
</evidence>
<dbReference type="InterPro" id="IPR002213">
    <property type="entry name" value="UDP_glucos_trans"/>
</dbReference>
<dbReference type="RefSeq" id="XP_060380647.1">
    <property type="nucleotide sequence ID" value="XM_060524700.1"/>
</dbReference>
<dbReference type="PANTHER" id="PTHR21015:SF22">
    <property type="entry name" value="GLYCOSYLTRANSFERASE"/>
    <property type="match status" value="1"/>
</dbReference>
<dbReference type="Pfam" id="PF00201">
    <property type="entry name" value="UDPGT"/>
    <property type="match status" value="1"/>
</dbReference>
<evidence type="ECO:0000313" key="3">
    <source>
        <dbReference type="Proteomes" id="UP001227543"/>
    </source>
</evidence>
<dbReference type="Gene3D" id="3.40.50.2000">
    <property type="entry name" value="Glycogen Phosphorylase B"/>
    <property type="match status" value="2"/>
</dbReference>